<feature type="transmembrane region" description="Helical" evidence="1">
    <location>
        <begin position="29"/>
        <end position="53"/>
    </location>
</feature>
<reference evidence="2 3" key="1">
    <citation type="submission" date="2020-10" db="EMBL/GenBank/DDBJ databases">
        <title>Sequencing the genomes of 1000 actinobacteria strains.</title>
        <authorList>
            <person name="Klenk H.-P."/>
        </authorList>
    </citation>
    <scope>NUCLEOTIDE SEQUENCE [LARGE SCALE GENOMIC DNA]</scope>
    <source>
        <strain evidence="2 3">DSM 46661</strain>
    </source>
</reference>
<sequence length="93" mass="10056">MIVFFGVVLGAVFGYGAFNSDARGDSTVAALIGAYILIMLLLVACLLVPSTIMGRSRATFRRKLQSDAQFRALVEEDLLTWRDPVGNASYGPL</sequence>
<protein>
    <submittedName>
        <fullName evidence="2">Uncharacterized protein</fullName>
    </submittedName>
</protein>
<accession>A0ABR9LC10</accession>
<evidence type="ECO:0000313" key="2">
    <source>
        <dbReference type="EMBL" id="MBE1577708.1"/>
    </source>
</evidence>
<proteinExistence type="predicted"/>
<gene>
    <name evidence="2" type="ORF">H4W30_004768</name>
</gene>
<keyword evidence="1" id="KW-0472">Membrane</keyword>
<keyword evidence="3" id="KW-1185">Reference proteome</keyword>
<comment type="caution">
    <text evidence="2">The sequence shown here is derived from an EMBL/GenBank/DDBJ whole genome shotgun (WGS) entry which is preliminary data.</text>
</comment>
<keyword evidence="1" id="KW-0812">Transmembrane</keyword>
<name>A0ABR9LC10_9PSEU</name>
<evidence type="ECO:0000256" key="1">
    <source>
        <dbReference type="SAM" id="Phobius"/>
    </source>
</evidence>
<organism evidence="2 3">
    <name type="scientific">Amycolatopsis roodepoortensis</name>
    <dbReference type="NCBI Taxonomy" id="700274"/>
    <lineage>
        <taxon>Bacteria</taxon>
        <taxon>Bacillati</taxon>
        <taxon>Actinomycetota</taxon>
        <taxon>Actinomycetes</taxon>
        <taxon>Pseudonocardiales</taxon>
        <taxon>Pseudonocardiaceae</taxon>
        <taxon>Amycolatopsis</taxon>
    </lineage>
</organism>
<dbReference type="EMBL" id="JADBEJ010000005">
    <property type="protein sequence ID" value="MBE1577708.1"/>
    <property type="molecule type" value="Genomic_DNA"/>
</dbReference>
<evidence type="ECO:0000313" key="3">
    <source>
        <dbReference type="Proteomes" id="UP000656548"/>
    </source>
</evidence>
<dbReference type="RefSeq" id="WP_192744832.1">
    <property type="nucleotide sequence ID" value="NZ_JADBEJ010000005.1"/>
</dbReference>
<keyword evidence="1" id="KW-1133">Transmembrane helix</keyword>
<dbReference type="Proteomes" id="UP000656548">
    <property type="component" value="Unassembled WGS sequence"/>
</dbReference>